<gene>
    <name evidence="1" type="ORF">U0035_14995</name>
</gene>
<dbReference type="PROSITE" id="PS51257">
    <property type="entry name" value="PROKAR_LIPOPROTEIN"/>
    <property type="match status" value="1"/>
</dbReference>
<keyword evidence="2" id="KW-1185">Reference proteome</keyword>
<protein>
    <recommendedName>
        <fullName evidence="3">Lipocalin-like domain-containing protein</fullName>
    </recommendedName>
</protein>
<reference evidence="1 2" key="1">
    <citation type="submission" date="2023-12" db="EMBL/GenBank/DDBJ databases">
        <title>Genome sequencing and assembly of bacterial species from a model synthetic community.</title>
        <authorList>
            <person name="Hogle S.L."/>
        </authorList>
    </citation>
    <scope>NUCLEOTIDE SEQUENCE [LARGE SCALE GENOMIC DNA]</scope>
    <source>
        <strain evidence="1 2">HAMBI_3031</strain>
    </source>
</reference>
<dbReference type="EMBL" id="CP139960">
    <property type="protein sequence ID" value="WQD36978.1"/>
    <property type="molecule type" value="Genomic_DNA"/>
</dbReference>
<accession>A0ABZ0W145</accession>
<dbReference type="Proteomes" id="UP001325680">
    <property type="component" value="Chromosome"/>
</dbReference>
<name>A0ABZ0W145_9BACT</name>
<dbReference type="RefSeq" id="WP_114791923.1">
    <property type="nucleotide sequence ID" value="NZ_CP139960.1"/>
</dbReference>
<organism evidence="1 2">
    <name type="scientific">Niabella yanshanensis</name>
    <dbReference type="NCBI Taxonomy" id="577386"/>
    <lineage>
        <taxon>Bacteria</taxon>
        <taxon>Pseudomonadati</taxon>
        <taxon>Bacteroidota</taxon>
        <taxon>Chitinophagia</taxon>
        <taxon>Chitinophagales</taxon>
        <taxon>Chitinophagaceae</taxon>
        <taxon>Niabella</taxon>
    </lineage>
</organism>
<evidence type="ECO:0000313" key="2">
    <source>
        <dbReference type="Proteomes" id="UP001325680"/>
    </source>
</evidence>
<sequence>MSKQLKWMAPLLVIVTLLVSCGSPQYVQNDRDYGRGRNDSWTLLGERRADSRGNGEDIYPRGRYNNFSQLRFTTTGRDINLYGATIVYDNGRRESYKLNGNNRTVRLRNRNSNIRQIHLDYNTSRYDRRSNQGSILVYGR</sequence>
<proteinExistence type="predicted"/>
<evidence type="ECO:0000313" key="1">
    <source>
        <dbReference type="EMBL" id="WQD36978.1"/>
    </source>
</evidence>
<evidence type="ECO:0008006" key="3">
    <source>
        <dbReference type="Google" id="ProtNLM"/>
    </source>
</evidence>